<dbReference type="AlphaFoldDB" id="A0AAD3H811"/>
<sequence length="383" mass="41063">MSTEEQTMALKGILGIGSPTTAETSTSNTTPSSKKKTKKKKKESSTGSEKKTNKNSNANKNSNKNKGNSTTGKNKANTKKEQQMRKKIEKKDSMNYAWSAFQSAPDASTLPLPAFGSADFEDGFNQPIAASDEKEQEQTVEETKTAVTNANDIKKILNIPLAEEDSPEKDQKNSVSGVNLAALALDEKSEPVETAPVITTPKKAEEPVDPLAALMNPSYGNSANRHQNQMQGPYQNHPAMQSPYGMQSPPMTPTQYAAPPQMMSPQPYITVQAQVPNQLLPGRQMTVPVAPGYNVPVVVPEGVQPGMVIPVTVPNVYAQNPMMMGGGYGGMQQMGRPMQNMQQPQAASYQSPMMKKKSKPAPGSWAAKAAAKPVPANAGTEGK</sequence>
<dbReference type="InterPro" id="IPR028322">
    <property type="entry name" value="PNRC-like_rgn"/>
</dbReference>
<reference evidence="2 3" key="1">
    <citation type="journal article" date="2021" name="Sci. Rep.">
        <title>The genome of the diatom Chaetoceros tenuissimus carries an ancient integrated fragment of an extant virus.</title>
        <authorList>
            <person name="Hongo Y."/>
            <person name="Kimura K."/>
            <person name="Takaki Y."/>
            <person name="Yoshida Y."/>
            <person name="Baba S."/>
            <person name="Kobayashi G."/>
            <person name="Nagasaki K."/>
            <person name="Hano T."/>
            <person name="Tomaru Y."/>
        </authorList>
    </citation>
    <scope>NUCLEOTIDE SEQUENCE [LARGE SCALE GENOMIC DNA]</scope>
    <source>
        <strain evidence="2 3">NIES-3715</strain>
    </source>
</reference>
<organism evidence="2 3">
    <name type="scientific">Chaetoceros tenuissimus</name>
    <dbReference type="NCBI Taxonomy" id="426638"/>
    <lineage>
        <taxon>Eukaryota</taxon>
        <taxon>Sar</taxon>
        <taxon>Stramenopiles</taxon>
        <taxon>Ochrophyta</taxon>
        <taxon>Bacillariophyta</taxon>
        <taxon>Coscinodiscophyceae</taxon>
        <taxon>Chaetocerotophycidae</taxon>
        <taxon>Chaetocerotales</taxon>
        <taxon>Chaetocerotaceae</taxon>
        <taxon>Chaetoceros</taxon>
    </lineage>
</organism>
<evidence type="ECO:0000313" key="3">
    <source>
        <dbReference type="Proteomes" id="UP001054902"/>
    </source>
</evidence>
<gene>
    <name evidence="2" type="ORF">CTEN210_10117</name>
</gene>
<dbReference type="Proteomes" id="UP001054902">
    <property type="component" value="Unassembled WGS sequence"/>
</dbReference>
<comment type="caution">
    <text evidence="2">The sequence shown here is derived from an EMBL/GenBank/DDBJ whole genome shotgun (WGS) entry which is preliminary data.</text>
</comment>
<feature type="region of interest" description="Disordered" evidence="1">
    <location>
        <begin position="340"/>
        <end position="383"/>
    </location>
</feature>
<evidence type="ECO:0000313" key="2">
    <source>
        <dbReference type="EMBL" id="GFH53641.1"/>
    </source>
</evidence>
<feature type="region of interest" description="Disordered" evidence="1">
    <location>
        <begin position="1"/>
        <end position="91"/>
    </location>
</feature>
<name>A0AAD3H811_9STRA</name>
<protein>
    <submittedName>
        <fullName evidence="2">Uncharacterized protein</fullName>
    </submittedName>
</protein>
<proteinExistence type="predicted"/>
<keyword evidence="3" id="KW-1185">Reference proteome</keyword>
<evidence type="ECO:0000256" key="1">
    <source>
        <dbReference type="SAM" id="MobiDB-lite"/>
    </source>
</evidence>
<feature type="compositionally biased region" description="Basic and acidic residues" evidence="1">
    <location>
        <begin position="78"/>
        <end position="91"/>
    </location>
</feature>
<dbReference type="Pfam" id="PF15365">
    <property type="entry name" value="PNRC"/>
    <property type="match status" value="1"/>
</dbReference>
<feature type="compositionally biased region" description="Low complexity" evidence="1">
    <location>
        <begin position="360"/>
        <end position="383"/>
    </location>
</feature>
<dbReference type="EMBL" id="BLLK01000047">
    <property type="protein sequence ID" value="GFH53641.1"/>
    <property type="molecule type" value="Genomic_DNA"/>
</dbReference>
<feature type="compositionally biased region" description="Low complexity" evidence="1">
    <location>
        <begin position="54"/>
        <end position="75"/>
    </location>
</feature>
<feature type="compositionally biased region" description="Low complexity" evidence="1">
    <location>
        <begin position="18"/>
        <end position="32"/>
    </location>
</feature>
<feature type="compositionally biased region" description="Basic residues" evidence="1">
    <location>
        <begin position="33"/>
        <end position="42"/>
    </location>
</feature>
<accession>A0AAD3H811</accession>
<dbReference type="GO" id="GO:0016071">
    <property type="term" value="P:mRNA metabolic process"/>
    <property type="evidence" value="ECO:0007669"/>
    <property type="project" value="UniProtKB-ARBA"/>
</dbReference>